<organism evidence="2 3">
    <name type="scientific">Allacma fusca</name>
    <dbReference type="NCBI Taxonomy" id="39272"/>
    <lineage>
        <taxon>Eukaryota</taxon>
        <taxon>Metazoa</taxon>
        <taxon>Ecdysozoa</taxon>
        <taxon>Arthropoda</taxon>
        <taxon>Hexapoda</taxon>
        <taxon>Collembola</taxon>
        <taxon>Symphypleona</taxon>
        <taxon>Sminthuridae</taxon>
        <taxon>Allacma</taxon>
    </lineage>
</organism>
<proteinExistence type="predicted"/>
<gene>
    <name evidence="2" type="ORF">AFUS01_LOCUS29829</name>
</gene>
<accession>A0A8J2PF12</accession>
<evidence type="ECO:0000256" key="1">
    <source>
        <dbReference type="SAM" id="Phobius"/>
    </source>
</evidence>
<keyword evidence="1" id="KW-1133">Transmembrane helix</keyword>
<feature type="transmembrane region" description="Helical" evidence="1">
    <location>
        <begin position="61"/>
        <end position="88"/>
    </location>
</feature>
<comment type="caution">
    <text evidence="2">The sequence shown here is derived from an EMBL/GenBank/DDBJ whole genome shotgun (WGS) entry which is preliminary data.</text>
</comment>
<keyword evidence="3" id="KW-1185">Reference proteome</keyword>
<dbReference type="AlphaFoldDB" id="A0A8J2PF12"/>
<evidence type="ECO:0000313" key="2">
    <source>
        <dbReference type="EMBL" id="CAG7819373.1"/>
    </source>
</evidence>
<dbReference type="Proteomes" id="UP000708208">
    <property type="component" value="Unassembled WGS sequence"/>
</dbReference>
<protein>
    <submittedName>
        <fullName evidence="2">Uncharacterized protein</fullName>
    </submittedName>
</protein>
<reference evidence="2" key="1">
    <citation type="submission" date="2021-06" db="EMBL/GenBank/DDBJ databases">
        <authorList>
            <person name="Hodson N. C."/>
            <person name="Mongue J. A."/>
            <person name="Jaron S. K."/>
        </authorList>
    </citation>
    <scope>NUCLEOTIDE SEQUENCE</scope>
</reference>
<evidence type="ECO:0000313" key="3">
    <source>
        <dbReference type="Proteomes" id="UP000708208"/>
    </source>
</evidence>
<dbReference type="EMBL" id="CAJVCH010448339">
    <property type="protein sequence ID" value="CAG7819373.1"/>
    <property type="molecule type" value="Genomic_DNA"/>
</dbReference>
<feature type="transmembrane region" description="Helical" evidence="1">
    <location>
        <begin position="6"/>
        <end position="24"/>
    </location>
</feature>
<keyword evidence="1" id="KW-0472">Membrane</keyword>
<sequence length="127" mass="13915">MVPIAFVFNCICLIVSCVHVAYVYNGFTLFCKNIHPINDAAKVKRCDELFHAKVKNADGDLAANIAGAQVFSVFGLIGWMLGLVVLIIRCATHADFHVMAQRVDAGFYTKKIDDDDEVFASTSNTAL</sequence>
<name>A0A8J2PF12_9HEXA</name>
<keyword evidence="1" id="KW-0812">Transmembrane</keyword>